<dbReference type="OrthoDB" id="9799672at2"/>
<accession>L8JSG4</accession>
<comment type="caution">
    <text evidence="4">The sequence shown here is derived from an EMBL/GenBank/DDBJ whole genome shotgun (WGS) entry which is preliminary data.</text>
</comment>
<organism evidence="4 5">
    <name type="scientific">Fulvivirga imtechensis AK7</name>
    <dbReference type="NCBI Taxonomy" id="1237149"/>
    <lineage>
        <taxon>Bacteria</taxon>
        <taxon>Pseudomonadati</taxon>
        <taxon>Bacteroidota</taxon>
        <taxon>Cytophagia</taxon>
        <taxon>Cytophagales</taxon>
        <taxon>Fulvivirgaceae</taxon>
        <taxon>Fulvivirga</taxon>
    </lineage>
</organism>
<dbReference type="CDD" id="cd02440">
    <property type="entry name" value="AdoMet_MTases"/>
    <property type="match status" value="1"/>
</dbReference>
<dbReference type="eggNOG" id="COG4122">
    <property type="taxonomic scope" value="Bacteria"/>
</dbReference>
<evidence type="ECO:0000256" key="1">
    <source>
        <dbReference type="ARBA" id="ARBA00022603"/>
    </source>
</evidence>
<sequence>MDFLSEELQKYVEDHTAPESELLKQLNRETHAHVMMPRMLSGHVQGRVLAAFSHMIKPHNVLEIGTYTGYSAICLAEGLSKDGKLYTIDINEELEEMVKDYFVKAGVSDKIEYLIGNAVDLIPALKVQFDLVFIDADKINYSNYFDLVIDKVTAGGFIVADNVLWSGKVVNQDKADKDTQALLDFNRKVHNDTRVENVLFPVRDGLMVMRKIAD</sequence>
<dbReference type="EMBL" id="AMZN01000054">
    <property type="protein sequence ID" value="ELR70434.1"/>
    <property type="molecule type" value="Genomic_DNA"/>
</dbReference>
<name>L8JSG4_9BACT</name>
<dbReference type="GO" id="GO:0032259">
    <property type="term" value="P:methylation"/>
    <property type="evidence" value="ECO:0007669"/>
    <property type="project" value="UniProtKB-KW"/>
</dbReference>
<keyword evidence="5" id="KW-1185">Reference proteome</keyword>
<dbReference type="AlphaFoldDB" id="L8JSG4"/>
<evidence type="ECO:0000256" key="2">
    <source>
        <dbReference type="ARBA" id="ARBA00022679"/>
    </source>
</evidence>
<dbReference type="InterPro" id="IPR050362">
    <property type="entry name" value="Cation-dep_OMT"/>
</dbReference>
<evidence type="ECO:0000313" key="5">
    <source>
        <dbReference type="Proteomes" id="UP000011135"/>
    </source>
</evidence>
<dbReference type="PATRIC" id="fig|1237149.3.peg.3550"/>
<keyword evidence="2 4" id="KW-0808">Transferase</keyword>
<dbReference type="PANTHER" id="PTHR10509">
    <property type="entry name" value="O-METHYLTRANSFERASE-RELATED"/>
    <property type="match status" value="1"/>
</dbReference>
<keyword evidence="1 4" id="KW-0489">Methyltransferase</keyword>
<keyword evidence="3" id="KW-0949">S-adenosyl-L-methionine</keyword>
<gene>
    <name evidence="4" type="ORF">C900_03788</name>
</gene>
<dbReference type="Pfam" id="PF01596">
    <property type="entry name" value="Methyltransf_3"/>
    <property type="match status" value="1"/>
</dbReference>
<dbReference type="RefSeq" id="WP_009581194.1">
    <property type="nucleotide sequence ID" value="NZ_AMZN01000054.1"/>
</dbReference>
<dbReference type="SUPFAM" id="SSF53335">
    <property type="entry name" value="S-adenosyl-L-methionine-dependent methyltransferases"/>
    <property type="match status" value="1"/>
</dbReference>
<dbReference type="Gene3D" id="3.40.50.150">
    <property type="entry name" value="Vaccinia Virus protein VP39"/>
    <property type="match status" value="1"/>
</dbReference>
<dbReference type="STRING" id="1237149.C900_03788"/>
<dbReference type="InterPro" id="IPR029063">
    <property type="entry name" value="SAM-dependent_MTases_sf"/>
</dbReference>
<proteinExistence type="predicted"/>
<protein>
    <submittedName>
        <fullName evidence="4">O-methyltransferase</fullName>
    </submittedName>
</protein>
<dbReference type="InterPro" id="IPR002935">
    <property type="entry name" value="SAM_O-MeTrfase"/>
</dbReference>
<evidence type="ECO:0000256" key="3">
    <source>
        <dbReference type="ARBA" id="ARBA00022691"/>
    </source>
</evidence>
<dbReference type="GO" id="GO:0008171">
    <property type="term" value="F:O-methyltransferase activity"/>
    <property type="evidence" value="ECO:0007669"/>
    <property type="project" value="InterPro"/>
</dbReference>
<dbReference type="PROSITE" id="PS51682">
    <property type="entry name" value="SAM_OMT_I"/>
    <property type="match status" value="1"/>
</dbReference>
<dbReference type="PANTHER" id="PTHR10509:SF14">
    <property type="entry name" value="CAFFEOYL-COA O-METHYLTRANSFERASE 3-RELATED"/>
    <property type="match status" value="1"/>
</dbReference>
<evidence type="ECO:0000313" key="4">
    <source>
        <dbReference type="EMBL" id="ELR70434.1"/>
    </source>
</evidence>
<dbReference type="Proteomes" id="UP000011135">
    <property type="component" value="Unassembled WGS sequence"/>
</dbReference>
<reference evidence="4 5" key="1">
    <citation type="submission" date="2012-12" db="EMBL/GenBank/DDBJ databases">
        <title>Genome assembly of Fulvivirga imtechensis AK7.</title>
        <authorList>
            <person name="Nupur N."/>
            <person name="Khatri I."/>
            <person name="Kumar R."/>
            <person name="Subramanian S."/>
            <person name="Pinnaka A."/>
        </authorList>
    </citation>
    <scope>NUCLEOTIDE SEQUENCE [LARGE SCALE GENOMIC DNA]</scope>
    <source>
        <strain evidence="4 5">AK7</strain>
    </source>
</reference>
<dbReference type="GO" id="GO:0008757">
    <property type="term" value="F:S-adenosylmethionine-dependent methyltransferase activity"/>
    <property type="evidence" value="ECO:0007669"/>
    <property type="project" value="TreeGrafter"/>
</dbReference>